<keyword evidence="2" id="KW-0677">Repeat</keyword>
<dbReference type="PROSITE" id="PS50082">
    <property type="entry name" value="WD_REPEATS_2"/>
    <property type="match status" value="4"/>
</dbReference>
<feature type="repeat" description="WD" evidence="3">
    <location>
        <begin position="532"/>
        <end position="554"/>
    </location>
</feature>
<dbReference type="PRINTS" id="PR00320">
    <property type="entry name" value="GPROTEINBRPT"/>
</dbReference>
<name>A0AAN8Z5V7_9MAGN</name>
<dbReference type="InterPro" id="IPR019775">
    <property type="entry name" value="WD40_repeat_CS"/>
</dbReference>
<dbReference type="PROSITE" id="PS50294">
    <property type="entry name" value="WD_REPEATS_REGION"/>
    <property type="match status" value="3"/>
</dbReference>
<evidence type="ECO:0000313" key="5">
    <source>
        <dbReference type="Proteomes" id="UP001370490"/>
    </source>
</evidence>
<feature type="repeat" description="WD" evidence="3">
    <location>
        <begin position="386"/>
        <end position="418"/>
    </location>
</feature>
<comment type="caution">
    <text evidence="4">The sequence shown here is derived from an EMBL/GenBank/DDBJ whole genome shotgun (WGS) entry which is preliminary data.</text>
</comment>
<accession>A0AAN8Z5V7</accession>
<proteinExistence type="predicted"/>
<dbReference type="InterPro" id="IPR015943">
    <property type="entry name" value="WD40/YVTN_repeat-like_dom_sf"/>
</dbReference>
<dbReference type="InterPro" id="IPR040324">
    <property type="entry name" value="WDR44/Dgr2"/>
</dbReference>
<gene>
    <name evidence="4" type="ORF">RJ641_007760</name>
</gene>
<feature type="repeat" description="WD" evidence="3">
    <location>
        <begin position="346"/>
        <end position="378"/>
    </location>
</feature>
<evidence type="ECO:0000256" key="1">
    <source>
        <dbReference type="ARBA" id="ARBA00022574"/>
    </source>
</evidence>
<dbReference type="Gene3D" id="2.130.10.10">
    <property type="entry name" value="YVTN repeat-like/Quinoprotein amine dehydrogenase"/>
    <property type="match status" value="1"/>
</dbReference>
<evidence type="ECO:0000256" key="3">
    <source>
        <dbReference type="PROSITE-ProRule" id="PRU00221"/>
    </source>
</evidence>
<dbReference type="Pfam" id="PF00400">
    <property type="entry name" value="WD40"/>
    <property type="match status" value="4"/>
</dbReference>
<feature type="repeat" description="WD" evidence="3">
    <location>
        <begin position="242"/>
        <end position="283"/>
    </location>
</feature>
<dbReference type="Proteomes" id="UP001370490">
    <property type="component" value="Unassembled WGS sequence"/>
</dbReference>
<keyword evidence="5" id="KW-1185">Reference proteome</keyword>
<dbReference type="PANTHER" id="PTHR14221">
    <property type="entry name" value="WD REPEAT DOMAIN 44"/>
    <property type="match status" value="1"/>
</dbReference>
<dbReference type="SUPFAM" id="SSF50978">
    <property type="entry name" value="WD40 repeat-like"/>
    <property type="match status" value="1"/>
</dbReference>
<sequence>MMGSCSEVEDCQFFDSIEELTSGSDSCSDFVECSDSISGLDDTVPAGFLYDIWVQSPKSIAERRKIFLEWMGLGLSRRAPEKSVSTLQDMLNLEEDRIVENGGASVGVEDEIKSDLSSVWDTKNDAIQLTTENETSQVAMGLNSSLEVQKLESNPTSSVAVLQQYQRTKDTSHSVGIIERVKKKWLSRLRSMACIVDGQGGNECTNPNECNSIGISGVQKVKVRQSGKKSKELSALFTGQVIQAHKGSILTMKFSPDGQYLASAGEDGIVRLWQIVEDERSNNRDIPEMDPSCVYFAVNHLSELAPLMVDKEKHSTLKSLKKTSDSACVIFPPKVFRILEKPLHEFRGHTGEILDLSWSKNNHLLSSSVDKTVRLWRIGCDHCVKVFAHNNYVTCIQFNPVDDDYFISGSIDGKVRIWAISGCRVVDWTDIKEIITAVCYRLDGKGGIVGSMTGNCRFYNLSDNHLQLDTQICLQSKKKSPLRRITGFQFLPQDPSKVMVTCADSHVRVLHGTNVVGKYKGLRNAGNQMFASFTSDGKHIVSASEDSNVYVWNIFEHEENVISQGKNITSSERFSTDAAVAVPWPGLKHGDSDNKVKLRVLDESSLNTLDFSSATCFSLSQEFFLESYPKGSATWPEEKLPTASPLSAHSTIHKSQYKFFRDSYASTSSSHAWGLVIVTAGWDGQIRSFLNYGLPVPL</sequence>
<organism evidence="4 5">
    <name type="scientific">Dillenia turbinata</name>
    <dbReference type="NCBI Taxonomy" id="194707"/>
    <lineage>
        <taxon>Eukaryota</taxon>
        <taxon>Viridiplantae</taxon>
        <taxon>Streptophyta</taxon>
        <taxon>Embryophyta</taxon>
        <taxon>Tracheophyta</taxon>
        <taxon>Spermatophyta</taxon>
        <taxon>Magnoliopsida</taxon>
        <taxon>eudicotyledons</taxon>
        <taxon>Gunneridae</taxon>
        <taxon>Pentapetalae</taxon>
        <taxon>Dilleniales</taxon>
        <taxon>Dilleniaceae</taxon>
        <taxon>Dillenia</taxon>
    </lineage>
</organism>
<dbReference type="InterPro" id="IPR001680">
    <property type="entry name" value="WD40_rpt"/>
</dbReference>
<dbReference type="AlphaFoldDB" id="A0AAN8Z5V7"/>
<dbReference type="InterPro" id="IPR036322">
    <property type="entry name" value="WD40_repeat_dom_sf"/>
</dbReference>
<dbReference type="EMBL" id="JBAMMX010000015">
    <property type="protein sequence ID" value="KAK6926041.1"/>
    <property type="molecule type" value="Genomic_DNA"/>
</dbReference>
<protein>
    <submittedName>
        <fullName evidence="4">WD40 repeat</fullName>
    </submittedName>
</protein>
<keyword evidence="1 3" id="KW-0853">WD repeat</keyword>
<evidence type="ECO:0000256" key="2">
    <source>
        <dbReference type="ARBA" id="ARBA00022737"/>
    </source>
</evidence>
<evidence type="ECO:0000313" key="4">
    <source>
        <dbReference type="EMBL" id="KAK6926041.1"/>
    </source>
</evidence>
<dbReference type="SMART" id="SM00320">
    <property type="entry name" value="WD40"/>
    <property type="match status" value="6"/>
</dbReference>
<reference evidence="4 5" key="1">
    <citation type="submission" date="2023-12" db="EMBL/GenBank/DDBJ databases">
        <title>A high-quality genome assembly for Dillenia turbinata (Dilleniales).</title>
        <authorList>
            <person name="Chanderbali A."/>
        </authorList>
    </citation>
    <scope>NUCLEOTIDE SEQUENCE [LARGE SCALE GENOMIC DNA]</scope>
    <source>
        <strain evidence="4">LSX21</strain>
        <tissue evidence="4">Leaf</tissue>
    </source>
</reference>
<dbReference type="InterPro" id="IPR020472">
    <property type="entry name" value="WD40_PAC1"/>
</dbReference>
<dbReference type="PANTHER" id="PTHR14221:SF57">
    <property type="entry name" value="TRANSDUCIN_WD40 REPEAT-LIKE SUPERFAMILY PROTEIN"/>
    <property type="match status" value="1"/>
</dbReference>
<dbReference type="PROSITE" id="PS00678">
    <property type="entry name" value="WD_REPEATS_1"/>
    <property type="match status" value="1"/>
</dbReference>